<feature type="region of interest" description="Disordered" evidence="12">
    <location>
        <begin position="679"/>
        <end position="701"/>
    </location>
</feature>
<evidence type="ECO:0000256" key="2">
    <source>
        <dbReference type="ARBA" id="ARBA00006991"/>
    </source>
</evidence>
<accession>A0A8J4XSV3</accession>
<keyword evidence="6" id="KW-0862">Zinc</keyword>
<dbReference type="PANTHER" id="PTHR24379:SF127">
    <property type="entry name" value="BLOODY FINGERS-RELATED"/>
    <property type="match status" value="1"/>
</dbReference>
<dbReference type="Gene3D" id="3.30.160.60">
    <property type="entry name" value="Classic Zinc Finger"/>
    <property type="match status" value="4"/>
</dbReference>
<feature type="region of interest" description="Disordered" evidence="12">
    <location>
        <begin position="1071"/>
        <end position="1103"/>
    </location>
</feature>
<feature type="region of interest" description="Disordered" evidence="12">
    <location>
        <begin position="145"/>
        <end position="164"/>
    </location>
</feature>
<feature type="compositionally biased region" description="Polar residues" evidence="12">
    <location>
        <begin position="325"/>
        <end position="338"/>
    </location>
</feature>
<feature type="domain" description="C2H2-type" evidence="13">
    <location>
        <begin position="1309"/>
        <end position="1336"/>
    </location>
</feature>
<protein>
    <submittedName>
        <fullName evidence="14">Transcriptional repressor CTCFL</fullName>
    </submittedName>
</protein>
<comment type="subcellular location">
    <subcellularLocation>
        <location evidence="1">Nucleus</location>
    </subcellularLocation>
</comment>
<dbReference type="EMBL" id="JACEEZ010023402">
    <property type="protein sequence ID" value="KAG0711341.1"/>
    <property type="molecule type" value="Genomic_DNA"/>
</dbReference>
<dbReference type="Pfam" id="PF13894">
    <property type="entry name" value="zf-C2H2_4"/>
    <property type="match status" value="1"/>
</dbReference>
<evidence type="ECO:0000313" key="15">
    <source>
        <dbReference type="Proteomes" id="UP000770661"/>
    </source>
</evidence>
<dbReference type="GO" id="GO:0000977">
    <property type="term" value="F:RNA polymerase II transcription regulatory region sequence-specific DNA binding"/>
    <property type="evidence" value="ECO:0007669"/>
    <property type="project" value="TreeGrafter"/>
</dbReference>
<feature type="region of interest" description="Disordered" evidence="12">
    <location>
        <begin position="1"/>
        <end position="27"/>
    </location>
</feature>
<dbReference type="Pfam" id="PF23611">
    <property type="entry name" value="zf-C2H2_16"/>
    <property type="match status" value="1"/>
</dbReference>
<comment type="caution">
    <text evidence="14">The sequence shown here is derived from an EMBL/GenBank/DDBJ whole genome shotgun (WGS) entry which is preliminary data.</text>
</comment>
<dbReference type="InterPro" id="IPR056438">
    <property type="entry name" value="Znf-C2H2_CTCF"/>
</dbReference>
<feature type="domain" description="C2H2-type" evidence="13">
    <location>
        <begin position="1369"/>
        <end position="1396"/>
    </location>
</feature>
<dbReference type="GO" id="GO:0000981">
    <property type="term" value="F:DNA-binding transcription factor activity, RNA polymerase II-specific"/>
    <property type="evidence" value="ECO:0007669"/>
    <property type="project" value="TreeGrafter"/>
</dbReference>
<comment type="similarity">
    <text evidence="2">Belongs to the krueppel C2H2-type zinc-finger protein family.</text>
</comment>
<evidence type="ECO:0000256" key="1">
    <source>
        <dbReference type="ARBA" id="ARBA00004123"/>
    </source>
</evidence>
<evidence type="ECO:0000256" key="11">
    <source>
        <dbReference type="PROSITE-ProRule" id="PRU00042"/>
    </source>
</evidence>
<feature type="domain" description="C2H2-type" evidence="13">
    <location>
        <begin position="1397"/>
        <end position="1424"/>
    </location>
</feature>
<keyword evidence="3" id="KW-0479">Metal-binding</keyword>
<proteinExistence type="inferred from homology"/>
<keyword evidence="8" id="KW-0238">DNA-binding</keyword>
<dbReference type="PROSITE" id="PS00028">
    <property type="entry name" value="ZINC_FINGER_C2H2_1"/>
    <property type="match status" value="3"/>
</dbReference>
<evidence type="ECO:0000256" key="8">
    <source>
        <dbReference type="ARBA" id="ARBA00023125"/>
    </source>
</evidence>
<gene>
    <name evidence="14" type="primary">Ctcfl_1</name>
    <name evidence="14" type="ORF">GWK47_020803</name>
</gene>
<keyword evidence="7" id="KW-0805">Transcription regulation</keyword>
<dbReference type="GO" id="GO:0005634">
    <property type="term" value="C:nucleus"/>
    <property type="evidence" value="ECO:0007669"/>
    <property type="project" value="UniProtKB-SubCell"/>
</dbReference>
<reference evidence="14" key="1">
    <citation type="submission" date="2020-07" db="EMBL/GenBank/DDBJ databases">
        <title>The High-quality genome of the commercially important snow crab, Chionoecetes opilio.</title>
        <authorList>
            <person name="Jeong J.-H."/>
            <person name="Ryu S."/>
        </authorList>
    </citation>
    <scope>NUCLEOTIDE SEQUENCE</scope>
    <source>
        <strain evidence="14">MADBK_172401_WGS</strain>
        <tissue evidence="14">Digestive gland</tissue>
    </source>
</reference>
<keyword evidence="15" id="KW-1185">Reference proteome</keyword>
<dbReference type="PANTHER" id="PTHR24379">
    <property type="entry name" value="KRAB AND ZINC FINGER DOMAIN-CONTAINING"/>
    <property type="match status" value="1"/>
</dbReference>
<organism evidence="14 15">
    <name type="scientific">Chionoecetes opilio</name>
    <name type="common">Atlantic snow crab</name>
    <name type="synonym">Cancer opilio</name>
    <dbReference type="NCBI Taxonomy" id="41210"/>
    <lineage>
        <taxon>Eukaryota</taxon>
        <taxon>Metazoa</taxon>
        <taxon>Ecdysozoa</taxon>
        <taxon>Arthropoda</taxon>
        <taxon>Crustacea</taxon>
        <taxon>Multicrustacea</taxon>
        <taxon>Malacostraca</taxon>
        <taxon>Eumalacostraca</taxon>
        <taxon>Eucarida</taxon>
        <taxon>Decapoda</taxon>
        <taxon>Pleocyemata</taxon>
        <taxon>Brachyura</taxon>
        <taxon>Eubrachyura</taxon>
        <taxon>Majoidea</taxon>
        <taxon>Majidae</taxon>
        <taxon>Chionoecetes</taxon>
    </lineage>
</organism>
<keyword evidence="5 11" id="KW-0863">Zinc-finger</keyword>
<name>A0A8J4XSV3_CHIOP</name>
<feature type="domain" description="C2H2-type" evidence="13">
    <location>
        <begin position="1340"/>
        <end position="1368"/>
    </location>
</feature>
<dbReference type="InterPro" id="IPR036236">
    <property type="entry name" value="Znf_C2H2_sf"/>
</dbReference>
<evidence type="ECO:0000256" key="5">
    <source>
        <dbReference type="ARBA" id="ARBA00022771"/>
    </source>
</evidence>
<dbReference type="Pfam" id="PF00096">
    <property type="entry name" value="zf-C2H2"/>
    <property type="match status" value="1"/>
</dbReference>
<evidence type="ECO:0000256" key="4">
    <source>
        <dbReference type="ARBA" id="ARBA00022737"/>
    </source>
</evidence>
<evidence type="ECO:0000259" key="13">
    <source>
        <dbReference type="PROSITE" id="PS50157"/>
    </source>
</evidence>
<evidence type="ECO:0000256" key="12">
    <source>
        <dbReference type="SAM" id="MobiDB-lite"/>
    </source>
</evidence>
<evidence type="ECO:0000256" key="10">
    <source>
        <dbReference type="ARBA" id="ARBA00023242"/>
    </source>
</evidence>
<dbReference type="GO" id="GO:0008270">
    <property type="term" value="F:zinc ion binding"/>
    <property type="evidence" value="ECO:0007669"/>
    <property type="project" value="UniProtKB-KW"/>
</dbReference>
<dbReference type="OrthoDB" id="5876240at2759"/>
<dbReference type="PROSITE" id="PS50157">
    <property type="entry name" value="ZINC_FINGER_C2H2_2"/>
    <property type="match status" value="5"/>
</dbReference>
<evidence type="ECO:0000256" key="6">
    <source>
        <dbReference type="ARBA" id="ARBA00022833"/>
    </source>
</evidence>
<feature type="region of interest" description="Disordered" evidence="12">
    <location>
        <begin position="306"/>
        <end position="343"/>
    </location>
</feature>
<dbReference type="SMART" id="SM00355">
    <property type="entry name" value="ZnF_C2H2"/>
    <property type="match status" value="10"/>
</dbReference>
<keyword evidence="9" id="KW-0804">Transcription</keyword>
<dbReference type="Proteomes" id="UP000770661">
    <property type="component" value="Unassembled WGS sequence"/>
</dbReference>
<evidence type="ECO:0000256" key="3">
    <source>
        <dbReference type="ARBA" id="ARBA00022723"/>
    </source>
</evidence>
<feature type="domain" description="C2H2-type" evidence="13">
    <location>
        <begin position="1280"/>
        <end position="1308"/>
    </location>
</feature>
<evidence type="ECO:0000256" key="9">
    <source>
        <dbReference type="ARBA" id="ARBA00023163"/>
    </source>
</evidence>
<sequence length="1614" mass="174697">MPTSMRDGSRPKVYKSLRGGQSTGSNPALVEAQTQSLTQVPVPTFTRSQAGATTYMPVLHTQALQQTSTQSQAQSQVQAQPHNLEAHKHIQSHPQSLLHGQTLAVTHAEAHNCPQSLALVQVAPRVLTQALVYSHPQVLPQVHPESQLQMQPHPSAETHVPGQSQLQPLSIQAQLPPLSQLSLPTTLSDLVHTSQIEDSSQKNSEGLVVHIPVSRHHRIPSASLQDLHSSSVTINDVLSSYSHSQLMQTLTAFPLTDSLNTSITLQQNNATLSSALTQSLTQSQILDALSVERVLMASRNCLGQTVSNEEPSVEMSDLPPIQGQEHFTSLPEQSSSSALIPPDKQSFVSKSVDTSHLCTSQINSQQMGGPQVNSLHLLAEDQMGAPLSEKASTATTTTSALIASNRMLNKLLDTAKPHIPSQVTKAAEIAHLVPNPNARLPSSTSNRSGELEDSAEIAFTVSSCGSNSLTTFTRSCMPSMCAVTTSRRGNSGEIGSKASSSGDGIFSLPVTFPAPGANLVVPTSVSHSQIVSQRQIDAVQQSLMSSQNSTSIGDQQLEGLSSEDLRLFPPASNVTQAAPVTSCSVSNVNSLAMVLQSDKTVRKADSSSFQPCNVNKSFNLLRAPEGLNKGGTSLDPNSRFQSGSCTKTGLITSTDPMFTSVAVTSGCSSPTSLGAVISTRSGGTTSHEGLGRVKTASSDTKSSHQTLVDLLSRGPASDGGVGSSGAGISLMGLSDTRLPHTSDVMLSELHRSDESDLSLGATLSATTGEEIHNGSGLVTEASLVTDIGGDSGPLQELPSPPLSSFSLPNITGDFMVNEVSGSKNCHPSHSQLSALLSNLPTADLDRFLDNSNTSMCIDIGLSDSEVSLNAESSFTFSPGKCHVLRRPLSTTASELTFTNALKDVTTKFSSEEIKLHSEPESLGKVLNHEQPTAIQEPAKSIAVKGNSMSCATDTHSEQVGLDPTIEKTETLSGNVSKATIPAQNKSPLSQKGKRKEVARKNDLLVQQVACYKCRLCSFLNQDQSEMVIHMREHHTQYYSDTEESEEELEQSTPSKKVKVLMPQNECVVSKGTSCNPELRKSARVNRERNQKDKVKQEPTKDKSHLVKVESEEVTGRVGVHIKSEPRDVGEFEGCLIDEEDDSAGLSIELGDSGVNAESCDQEYVDDDTSDSVVTKDEESVTTTTTTKIIGVRTSQSLSSKSSVGVKRKSTKKSSEDTASIRCDVNGCSLRMKSESNIIYHRKCHVNSMLQCQECHSTKFQSWRDLALHLWRQHLIDMELHKCDKCDYKSYSYSKLMNVHHKIHSDERPSLCDTCGKRFKTPKQLRNHKTLHVKKTESPQHQCEICQRPFSDKRMLRNHQESVHKKVKPFLCNYCGYSTASRSTLKMHMRQHTGEKPFACEKCKYRTSDHNSLRRHKMQHSGVRPYRCPYCNYASIQSTTFKVHLKDKHPGLAQIDGIMFTCGVCSFKTVKRDNFLAHVAEHSREEGRKLRQNIPSASKAAEPDGIYGDLPPSAPHVVNIDVESGTVTVESPEDSDFLSSVHVQSPVPGQVIMAGDKYIYAAVDSSVLSQVRSGERLVQLAQDVVGVPISLPLETSTASSLQGLVYVATTSQGEQ</sequence>
<evidence type="ECO:0000313" key="14">
    <source>
        <dbReference type="EMBL" id="KAG0711341.1"/>
    </source>
</evidence>
<keyword evidence="10" id="KW-0539">Nucleus</keyword>
<dbReference type="FunFam" id="3.30.160.60:FF:001370">
    <property type="entry name" value="Zinc finger protein"/>
    <property type="match status" value="1"/>
</dbReference>
<dbReference type="FunFam" id="3.30.160.60:FF:000446">
    <property type="entry name" value="Zinc finger protein"/>
    <property type="match status" value="1"/>
</dbReference>
<feature type="compositionally biased region" description="Basic and acidic residues" evidence="12">
    <location>
        <begin position="1077"/>
        <end position="1103"/>
    </location>
</feature>
<dbReference type="SUPFAM" id="SSF57667">
    <property type="entry name" value="beta-beta-alpha zinc fingers"/>
    <property type="match status" value="4"/>
</dbReference>
<evidence type="ECO:0000256" key="7">
    <source>
        <dbReference type="ARBA" id="ARBA00023015"/>
    </source>
</evidence>
<keyword evidence="4" id="KW-0677">Repeat</keyword>
<dbReference type="InterPro" id="IPR013087">
    <property type="entry name" value="Znf_C2H2_type"/>
</dbReference>